<keyword evidence="4" id="KW-0444">Lipid biosynthesis</keyword>
<sequence length="507" mass="57178">METQCQTCGLRGGPANVRGCGLPPGQDRRRASHTAAGARAGRRAALVLLRRARGRHHWRSHHRGQGGELVHTVRRNYFRRWICFVGRFAYLAGGMNIVIKGVKATRKEAPILVVAPHSTFLDSCISYVTGFPSIIARIEDALNPWVGRVINFTQPVYVRRDDPESRHNTIQEIIRRVKSDQDWPQILIFPEGTCTNRSCLITFKPGAFYPAVPVQPVLLRYPNKLDTVTWTWDGPGALKLLWLTMTQPTTTVEVEFLPVYVPSEYEKQNPKAFAEGVRNVMAKALAVPTADYTYDDCRVAVKAGQLGLPMTSNLITIERLRSRLGLTRIKIEDSALVKNMLSFQNRELQPIDLAEFANNLNVTVEDGSLISLFKMHLEDENLSTIDFKKYLLAEYILQKATHKDDPIVLAFKLYGECFDKEMFEYVLNLVYNLPKSEASVVYSEMTDKPNEIRLAEYLLYGKKYPEKMDALLDRSKSSAPRTVTDFSSCAQSSSHGDGSAVDDKKSQ</sequence>
<feature type="compositionally biased region" description="Polar residues" evidence="14">
    <location>
        <begin position="477"/>
        <end position="496"/>
    </location>
</feature>
<dbReference type="GO" id="GO:0016020">
    <property type="term" value="C:membrane"/>
    <property type="evidence" value="ECO:0007669"/>
    <property type="project" value="UniProtKB-SubCell"/>
</dbReference>
<evidence type="ECO:0000313" key="17">
    <source>
        <dbReference type="RefSeq" id="XP_025418643.1"/>
    </source>
</evidence>
<comment type="pathway">
    <text evidence="13">Phospholipid metabolism.</text>
</comment>
<dbReference type="CDD" id="cd07991">
    <property type="entry name" value="LPLAT_LPCAT1-like"/>
    <property type="match status" value="1"/>
</dbReference>
<evidence type="ECO:0000256" key="1">
    <source>
        <dbReference type="ARBA" id="ARBA00004370"/>
    </source>
</evidence>
<gene>
    <name evidence="17" type="primary">LOC112689245</name>
</gene>
<dbReference type="GeneID" id="112689245"/>
<comment type="similarity">
    <text evidence="3">Belongs to the 1-acyl-sn-glycerol-3-phosphate acyltransferase family.</text>
</comment>
<dbReference type="CTD" id="31899"/>
<evidence type="ECO:0000256" key="9">
    <source>
        <dbReference type="ARBA" id="ARBA00023136"/>
    </source>
</evidence>
<keyword evidence="16" id="KW-1185">Reference proteome</keyword>
<keyword evidence="6" id="KW-0812">Transmembrane</keyword>
<evidence type="ECO:0000256" key="6">
    <source>
        <dbReference type="ARBA" id="ARBA00022692"/>
    </source>
</evidence>
<comment type="subcellular location">
    <subcellularLocation>
        <location evidence="1">Membrane</location>
    </subcellularLocation>
</comment>
<keyword evidence="5" id="KW-0808">Transferase</keyword>
<keyword evidence="11" id="KW-1208">Phospholipid metabolism</keyword>
<evidence type="ECO:0000256" key="11">
    <source>
        <dbReference type="ARBA" id="ARBA00023264"/>
    </source>
</evidence>
<dbReference type="GO" id="GO:0005783">
    <property type="term" value="C:endoplasmic reticulum"/>
    <property type="evidence" value="ECO:0007669"/>
    <property type="project" value="TreeGrafter"/>
</dbReference>
<proteinExistence type="inferred from homology"/>
<evidence type="ECO:0000256" key="13">
    <source>
        <dbReference type="ARBA" id="ARBA00025707"/>
    </source>
</evidence>
<dbReference type="GO" id="GO:0008374">
    <property type="term" value="F:O-acyltransferase activity"/>
    <property type="evidence" value="ECO:0007669"/>
    <property type="project" value="InterPro"/>
</dbReference>
<dbReference type="Pfam" id="PF01553">
    <property type="entry name" value="Acyltransferase"/>
    <property type="match status" value="1"/>
</dbReference>
<dbReference type="InterPro" id="IPR045252">
    <property type="entry name" value="LPCAT1-like"/>
</dbReference>
<evidence type="ECO:0000256" key="14">
    <source>
        <dbReference type="SAM" id="MobiDB-lite"/>
    </source>
</evidence>
<accession>A0A8B8G716</accession>
<evidence type="ECO:0000259" key="15">
    <source>
        <dbReference type="SMART" id="SM00563"/>
    </source>
</evidence>
<dbReference type="Proteomes" id="UP000694846">
    <property type="component" value="Unplaced"/>
</dbReference>
<dbReference type="SMART" id="SM00563">
    <property type="entry name" value="PlsC"/>
    <property type="match status" value="1"/>
</dbReference>
<dbReference type="PANTHER" id="PTHR23063:SF52">
    <property type="entry name" value="LYSOPHOSPHATIDYLCHOLINE ACYLTRANSFERASE"/>
    <property type="match status" value="1"/>
</dbReference>
<comment type="pathway">
    <text evidence="2">Lipid metabolism.</text>
</comment>
<evidence type="ECO:0000256" key="7">
    <source>
        <dbReference type="ARBA" id="ARBA00022989"/>
    </source>
</evidence>
<evidence type="ECO:0000256" key="2">
    <source>
        <dbReference type="ARBA" id="ARBA00005189"/>
    </source>
</evidence>
<evidence type="ECO:0000256" key="5">
    <source>
        <dbReference type="ARBA" id="ARBA00022679"/>
    </source>
</evidence>
<dbReference type="GO" id="GO:0042171">
    <property type="term" value="F:lysophosphatidic acid acyltransferase activity"/>
    <property type="evidence" value="ECO:0007669"/>
    <property type="project" value="TreeGrafter"/>
</dbReference>
<evidence type="ECO:0000256" key="3">
    <source>
        <dbReference type="ARBA" id="ARBA00008655"/>
    </source>
</evidence>
<keyword evidence="9" id="KW-0472">Membrane</keyword>
<dbReference type="InterPro" id="IPR002123">
    <property type="entry name" value="Plipid/glycerol_acylTrfase"/>
</dbReference>
<organism evidence="16 17">
    <name type="scientific">Sipha flava</name>
    <name type="common">yellow sugarcane aphid</name>
    <dbReference type="NCBI Taxonomy" id="143950"/>
    <lineage>
        <taxon>Eukaryota</taxon>
        <taxon>Metazoa</taxon>
        <taxon>Ecdysozoa</taxon>
        <taxon>Arthropoda</taxon>
        <taxon>Hexapoda</taxon>
        <taxon>Insecta</taxon>
        <taxon>Pterygota</taxon>
        <taxon>Neoptera</taxon>
        <taxon>Paraneoptera</taxon>
        <taxon>Hemiptera</taxon>
        <taxon>Sternorrhyncha</taxon>
        <taxon>Aphidomorpha</taxon>
        <taxon>Aphidoidea</taxon>
        <taxon>Aphididae</taxon>
        <taxon>Sipha</taxon>
    </lineage>
</organism>
<evidence type="ECO:0000256" key="8">
    <source>
        <dbReference type="ARBA" id="ARBA00023098"/>
    </source>
</evidence>
<dbReference type="AlphaFoldDB" id="A0A8B8G716"/>
<feature type="domain" description="Phospholipid/glycerol acyltransferase" evidence="15">
    <location>
        <begin position="111"/>
        <end position="222"/>
    </location>
</feature>
<feature type="region of interest" description="Disordered" evidence="14">
    <location>
        <begin position="475"/>
        <end position="507"/>
    </location>
</feature>
<evidence type="ECO:0000256" key="10">
    <source>
        <dbReference type="ARBA" id="ARBA00023209"/>
    </source>
</evidence>
<dbReference type="GO" id="GO:0008654">
    <property type="term" value="P:phospholipid biosynthetic process"/>
    <property type="evidence" value="ECO:0007669"/>
    <property type="project" value="UniProtKB-KW"/>
</dbReference>
<dbReference type="OrthoDB" id="272512at2759"/>
<evidence type="ECO:0000256" key="12">
    <source>
        <dbReference type="ARBA" id="ARBA00023315"/>
    </source>
</evidence>
<keyword evidence="12 17" id="KW-0012">Acyltransferase</keyword>
<reference evidence="17" key="1">
    <citation type="submission" date="2025-08" db="UniProtKB">
        <authorList>
            <consortium name="RefSeq"/>
        </authorList>
    </citation>
    <scope>IDENTIFICATION</scope>
    <source>
        <tissue evidence="17">Whole body</tissue>
    </source>
</reference>
<dbReference type="SUPFAM" id="SSF69593">
    <property type="entry name" value="Glycerol-3-phosphate (1)-acyltransferase"/>
    <property type="match status" value="1"/>
</dbReference>
<evidence type="ECO:0000256" key="4">
    <source>
        <dbReference type="ARBA" id="ARBA00022516"/>
    </source>
</evidence>
<keyword evidence="8" id="KW-0443">Lipid metabolism</keyword>
<name>A0A8B8G716_9HEMI</name>
<keyword evidence="7" id="KW-1133">Transmembrane helix</keyword>
<dbReference type="RefSeq" id="XP_025418643.1">
    <property type="nucleotide sequence ID" value="XM_025562858.1"/>
</dbReference>
<protein>
    <submittedName>
        <fullName evidence="17">Lysophosphatidylcholine acyltransferase 2 isoform X4</fullName>
    </submittedName>
</protein>
<keyword evidence="10" id="KW-0594">Phospholipid biosynthesis</keyword>
<dbReference type="PANTHER" id="PTHR23063">
    <property type="entry name" value="PHOSPHOLIPID ACYLTRANSFERASE"/>
    <property type="match status" value="1"/>
</dbReference>
<evidence type="ECO:0000313" key="16">
    <source>
        <dbReference type="Proteomes" id="UP000694846"/>
    </source>
</evidence>